<keyword evidence="1" id="KW-0227">DNA damage</keyword>
<feature type="domain" description="Methylated-DNA-[protein]-cysteine S-methyltransferase DNA binding" evidence="2">
    <location>
        <begin position="72"/>
        <end position="131"/>
    </location>
</feature>
<dbReference type="InterPro" id="IPR036388">
    <property type="entry name" value="WH-like_DNA-bd_sf"/>
</dbReference>
<comment type="caution">
    <text evidence="3">The sequence shown here is derived from an EMBL/GenBank/DDBJ whole genome shotgun (WGS) entry which is preliminary data.</text>
</comment>
<keyword evidence="4" id="KW-1185">Reference proteome</keyword>
<dbReference type="EMBL" id="JBHUDL010000010">
    <property type="protein sequence ID" value="MFD1634833.1"/>
    <property type="molecule type" value="Genomic_DNA"/>
</dbReference>
<dbReference type="Pfam" id="PF01035">
    <property type="entry name" value="DNA_binding_1"/>
    <property type="match status" value="1"/>
</dbReference>
<evidence type="ECO:0000259" key="2">
    <source>
        <dbReference type="Pfam" id="PF01035"/>
    </source>
</evidence>
<name>A0ABD6D2E8_9EURY</name>
<reference evidence="3 4" key="1">
    <citation type="journal article" date="2019" name="Int. J. Syst. Evol. Microbiol.">
        <title>The Global Catalogue of Microorganisms (GCM) 10K type strain sequencing project: providing services to taxonomists for standard genome sequencing and annotation.</title>
        <authorList>
            <consortium name="The Broad Institute Genomics Platform"/>
            <consortium name="The Broad Institute Genome Sequencing Center for Infectious Disease"/>
            <person name="Wu L."/>
            <person name="Ma J."/>
        </authorList>
    </citation>
    <scope>NUCLEOTIDE SEQUENCE [LARGE SCALE GENOMIC DNA]</scope>
    <source>
        <strain evidence="3 4">CGMCC 1.10594</strain>
    </source>
</reference>
<dbReference type="AlphaFoldDB" id="A0ABD6D2E8"/>
<evidence type="ECO:0000313" key="3">
    <source>
        <dbReference type="EMBL" id="MFD1634833.1"/>
    </source>
</evidence>
<dbReference type="RefSeq" id="WP_256405068.1">
    <property type="nucleotide sequence ID" value="NZ_CP187151.1"/>
</dbReference>
<dbReference type="InterPro" id="IPR014048">
    <property type="entry name" value="MethylDNA_cys_MeTrfase_DNA-bd"/>
</dbReference>
<sequence>MEGLYARETPALGRAVQVGLAGDRVISVSFPETVPADADPDHPLLDRVFAYLDGAEDHFDDVEVALTVPTERRAVLEAARNVPYGETVDVSRLARLAGLDDDDAEDLDTVRAALRGNPVPLFIPDHRIEGRGATPPPVAERLRDLEA</sequence>
<dbReference type="InterPro" id="IPR036217">
    <property type="entry name" value="MethylDNA_cys_MeTrfase_DNAb"/>
</dbReference>
<accession>A0ABD6D2E8</accession>
<dbReference type="Proteomes" id="UP001597075">
    <property type="component" value="Unassembled WGS sequence"/>
</dbReference>
<protein>
    <submittedName>
        <fullName evidence="3">MGMT family protein</fullName>
    </submittedName>
</protein>
<dbReference type="GO" id="GO:0006974">
    <property type="term" value="P:DNA damage response"/>
    <property type="evidence" value="ECO:0007669"/>
    <property type="project" value="UniProtKB-KW"/>
</dbReference>
<evidence type="ECO:0000256" key="1">
    <source>
        <dbReference type="ARBA" id="ARBA00022763"/>
    </source>
</evidence>
<organism evidence="3 4">
    <name type="scientific">Haloplanus ruber</name>
    <dbReference type="NCBI Taxonomy" id="869892"/>
    <lineage>
        <taxon>Archaea</taxon>
        <taxon>Methanobacteriati</taxon>
        <taxon>Methanobacteriota</taxon>
        <taxon>Stenosarchaea group</taxon>
        <taxon>Halobacteria</taxon>
        <taxon>Halobacteriales</taxon>
        <taxon>Haloferacaceae</taxon>
        <taxon>Haloplanus</taxon>
    </lineage>
</organism>
<gene>
    <name evidence="3" type="ORF">ACFSBJ_13965</name>
</gene>
<evidence type="ECO:0000313" key="4">
    <source>
        <dbReference type="Proteomes" id="UP001597075"/>
    </source>
</evidence>
<proteinExistence type="predicted"/>
<dbReference type="Gene3D" id="1.10.10.10">
    <property type="entry name" value="Winged helix-like DNA-binding domain superfamily/Winged helix DNA-binding domain"/>
    <property type="match status" value="1"/>
</dbReference>
<dbReference type="SUPFAM" id="SSF46767">
    <property type="entry name" value="Methylated DNA-protein cysteine methyltransferase, C-terminal domain"/>
    <property type="match status" value="1"/>
</dbReference>